<dbReference type="Proteomes" id="UP001596317">
    <property type="component" value="Unassembled WGS sequence"/>
</dbReference>
<organism evidence="2 3">
    <name type="scientific">Deinococcus multiflagellatus</name>
    <dbReference type="NCBI Taxonomy" id="1656887"/>
    <lineage>
        <taxon>Bacteria</taxon>
        <taxon>Thermotogati</taxon>
        <taxon>Deinococcota</taxon>
        <taxon>Deinococci</taxon>
        <taxon>Deinococcales</taxon>
        <taxon>Deinococcaceae</taxon>
        <taxon>Deinococcus</taxon>
    </lineage>
</organism>
<accession>A0ABW1ZPX9</accession>
<feature type="transmembrane region" description="Helical" evidence="1">
    <location>
        <begin position="87"/>
        <end position="109"/>
    </location>
</feature>
<evidence type="ECO:0000313" key="3">
    <source>
        <dbReference type="Proteomes" id="UP001596317"/>
    </source>
</evidence>
<proteinExistence type="predicted"/>
<keyword evidence="1" id="KW-0812">Transmembrane</keyword>
<feature type="transmembrane region" description="Helical" evidence="1">
    <location>
        <begin position="49"/>
        <end position="75"/>
    </location>
</feature>
<gene>
    <name evidence="2" type="ORF">ACFP90_20705</name>
</gene>
<sequence>MLAWLWKLLWRPAAPLPAAPATLPPDEPPWVALSRTAVHDELPTVQKAAAAWLAGLSTLSGLLAVAGVTAGTAALDGRLLLGRFDTYWLGVTLLVSILLTSAAATLSAVQATSTPWATGSTDPAKLEQRWYTTIDAIRGHLTWSRRWISVTVGALLLYALLVLLSVKPDPPPAAYVRVITGAGVYCGLLVTSGSRQLVLHPRTGKPGKGQEQTTDAQGIVLPGSVTDITPVTGCPANALPTK</sequence>
<evidence type="ECO:0000256" key="1">
    <source>
        <dbReference type="SAM" id="Phobius"/>
    </source>
</evidence>
<reference evidence="3" key="1">
    <citation type="journal article" date="2019" name="Int. J. Syst. Evol. Microbiol.">
        <title>The Global Catalogue of Microorganisms (GCM) 10K type strain sequencing project: providing services to taxonomists for standard genome sequencing and annotation.</title>
        <authorList>
            <consortium name="The Broad Institute Genomics Platform"/>
            <consortium name="The Broad Institute Genome Sequencing Center for Infectious Disease"/>
            <person name="Wu L."/>
            <person name="Ma J."/>
        </authorList>
    </citation>
    <scope>NUCLEOTIDE SEQUENCE [LARGE SCALE GENOMIC DNA]</scope>
    <source>
        <strain evidence="3">CCUG 63830</strain>
    </source>
</reference>
<comment type="caution">
    <text evidence="2">The sequence shown here is derived from an EMBL/GenBank/DDBJ whole genome shotgun (WGS) entry which is preliminary data.</text>
</comment>
<keyword evidence="1" id="KW-0472">Membrane</keyword>
<dbReference type="RefSeq" id="WP_224612118.1">
    <property type="nucleotide sequence ID" value="NZ_JAIQXV010000023.1"/>
</dbReference>
<keyword evidence="3" id="KW-1185">Reference proteome</keyword>
<keyword evidence="1" id="KW-1133">Transmembrane helix</keyword>
<protein>
    <submittedName>
        <fullName evidence="2">Uncharacterized protein</fullName>
    </submittedName>
</protein>
<dbReference type="EMBL" id="JBHSWB010000002">
    <property type="protein sequence ID" value="MFC6662477.1"/>
    <property type="molecule type" value="Genomic_DNA"/>
</dbReference>
<evidence type="ECO:0000313" key="2">
    <source>
        <dbReference type="EMBL" id="MFC6662477.1"/>
    </source>
</evidence>
<feature type="transmembrane region" description="Helical" evidence="1">
    <location>
        <begin position="147"/>
        <end position="166"/>
    </location>
</feature>
<name>A0ABW1ZPX9_9DEIO</name>